<dbReference type="EMBL" id="JAZGLY010000005">
    <property type="protein sequence ID" value="MEE6187658.1"/>
    <property type="molecule type" value="Genomic_DNA"/>
</dbReference>
<dbReference type="PANTHER" id="PTHR12110">
    <property type="entry name" value="HYDROXYPYRUVATE ISOMERASE"/>
    <property type="match status" value="1"/>
</dbReference>
<dbReference type="InterPro" id="IPR036237">
    <property type="entry name" value="Xyl_isomerase-like_sf"/>
</dbReference>
<comment type="caution">
    <text evidence="2">The sequence shown here is derived from an EMBL/GenBank/DDBJ whole genome shotgun (WGS) entry which is preliminary data.</text>
</comment>
<dbReference type="Gene3D" id="3.20.20.150">
    <property type="entry name" value="Divalent-metal-dependent TIM barrel enzymes"/>
    <property type="match status" value="1"/>
</dbReference>
<accession>A0ABU7RI19</accession>
<reference evidence="2 3" key="1">
    <citation type="submission" date="2024-01" db="EMBL/GenBank/DDBJ databases">
        <title>Niabella digestum sp. nov., isolated from waste digestion system.</title>
        <authorList>
            <person name="Zhang L."/>
        </authorList>
    </citation>
    <scope>NUCLEOTIDE SEQUENCE [LARGE SCALE GENOMIC DNA]</scope>
    <source>
        <strain evidence="2 3">A18</strain>
    </source>
</reference>
<evidence type="ECO:0000313" key="3">
    <source>
        <dbReference type="Proteomes" id="UP001357452"/>
    </source>
</evidence>
<evidence type="ECO:0000259" key="1">
    <source>
        <dbReference type="Pfam" id="PF01261"/>
    </source>
</evidence>
<dbReference type="SUPFAM" id="SSF51658">
    <property type="entry name" value="Xylose isomerase-like"/>
    <property type="match status" value="1"/>
</dbReference>
<dbReference type="RefSeq" id="WP_330975066.1">
    <property type="nucleotide sequence ID" value="NZ_JAZGLY010000005.1"/>
</dbReference>
<proteinExistence type="predicted"/>
<dbReference type="Pfam" id="PF01261">
    <property type="entry name" value="AP_endonuc_2"/>
    <property type="match status" value="1"/>
</dbReference>
<gene>
    <name evidence="2" type="ORF">V2H41_10265</name>
</gene>
<keyword evidence="2" id="KW-0413">Isomerase</keyword>
<protein>
    <submittedName>
        <fullName evidence="2">Sugar phosphate isomerase/epimerase</fullName>
    </submittedName>
</protein>
<organism evidence="2 3">
    <name type="scientific">Niabella digestorum</name>
    <dbReference type="NCBI Taxonomy" id="3117701"/>
    <lineage>
        <taxon>Bacteria</taxon>
        <taxon>Pseudomonadati</taxon>
        <taxon>Bacteroidota</taxon>
        <taxon>Chitinophagia</taxon>
        <taxon>Chitinophagales</taxon>
        <taxon>Chitinophagaceae</taxon>
        <taxon>Niabella</taxon>
    </lineage>
</organism>
<feature type="domain" description="Xylose isomerase-like TIM barrel" evidence="1">
    <location>
        <begin position="58"/>
        <end position="294"/>
    </location>
</feature>
<name>A0ABU7RI19_9BACT</name>
<evidence type="ECO:0000313" key="2">
    <source>
        <dbReference type="EMBL" id="MEE6187658.1"/>
    </source>
</evidence>
<keyword evidence="3" id="KW-1185">Reference proteome</keyword>
<dbReference type="GO" id="GO:0016853">
    <property type="term" value="F:isomerase activity"/>
    <property type="evidence" value="ECO:0007669"/>
    <property type="project" value="UniProtKB-KW"/>
</dbReference>
<sequence length="305" mass="35109">MSTISRREWCKISLAGMTGMLISPSLQHFSLIEEQYKEVIIGVQSYSFRDRNLDEAIAAMQQLGFTSCELWTGHVEPREFMWKRDATPEERKRNAEGLKRWRETVTMDQIEAIAEKFKKAGIRIQAFNGTFNKRDSEKEFELVFKIAKTLGTDTITTSTTVDQMGRIDVLARKYQIKVGMHNHSHVEDPNQFATPESFMRGMEGKSDFIRINLDIGHFTAANYDPVDFIKKYHDKIVCLHIKDRKKNQGRVVPFGQGDTPIVDVLQLIRDKGWPIPCNIEYEYAATDALTEIKKCIDYCKNALKA</sequence>
<dbReference type="InterPro" id="IPR013022">
    <property type="entry name" value="Xyl_isomerase-like_TIM-brl"/>
</dbReference>
<dbReference type="PANTHER" id="PTHR12110:SF41">
    <property type="entry name" value="INOSOSE DEHYDRATASE"/>
    <property type="match status" value="1"/>
</dbReference>
<dbReference type="Proteomes" id="UP001357452">
    <property type="component" value="Unassembled WGS sequence"/>
</dbReference>
<dbReference type="InterPro" id="IPR050312">
    <property type="entry name" value="IolE/XylAMocC-like"/>
</dbReference>